<dbReference type="InterPro" id="IPR011006">
    <property type="entry name" value="CheY-like_superfamily"/>
</dbReference>
<dbReference type="InterPro" id="IPR036890">
    <property type="entry name" value="HATPase_C_sf"/>
</dbReference>
<evidence type="ECO:0000256" key="4">
    <source>
        <dbReference type="ARBA" id="ARBA00022679"/>
    </source>
</evidence>
<evidence type="ECO:0000259" key="9">
    <source>
        <dbReference type="PROSITE" id="PS50110"/>
    </source>
</evidence>
<dbReference type="InterPro" id="IPR013655">
    <property type="entry name" value="PAS_fold_3"/>
</dbReference>
<reference evidence="12" key="1">
    <citation type="journal article" date="2020" name="mSystems">
        <title>Genome- and Community-Level Interaction Insights into Carbon Utilization and Element Cycling Functions of Hydrothermarchaeota in Hydrothermal Sediment.</title>
        <authorList>
            <person name="Zhou Z."/>
            <person name="Liu Y."/>
            <person name="Xu W."/>
            <person name="Pan J."/>
            <person name="Luo Z.H."/>
            <person name="Li M."/>
        </authorList>
    </citation>
    <scope>NUCLEOTIDE SEQUENCE [LARGE SCALE GENOMIC DNA]</scope>
    <source>
        <strain evidence="12">SpSt-767</strain>
    </source>
</reference>
<dbReference type="InterPro" id="IPR029016">
    <property type="entry name" value="GAF-like_dom_sf"/>
</dbReference>
<feature type="domain" description="PAS" evidence="10">
    <location>
        <begin position="435"/>
        <end position="477"/>
    </location>
</feature>
<evidence type="ECO:0000259" key="10">
    <source>
        <dbReference type="PROSITE" id="PS50112"/>
    </source>
</evidence>
<dbReference type="SMART" id="SM00448">
    <property type="entry name" value="REC"/>
    <property type="match status" value="1"/>
</dbReference>
<keyword evidence="4" id="KW-0808">Transferase</keyword>
<keyword evidence="5" id="KW-0418">Kinase</keyword>
<dbReference type="SMART" id="SM00065">
    <property type="entry name" value="GAF"/>
    <property type="match status" value="1"/>
</dbReference>
<dbReference type="InterPro" id="IPR003594">
    <property type="entry name" value="HATPase_dom"/>
</dbReference>
<name>A0A7V6DR23_9BACT</name>
<dbReference type="Pfam" id="PF02518">
    <property type="entry name" value="HATPase_c"/>
    <property type="match status" value="1"/>
</dbReference>
<dbReference type="CDD" id="cd00082">
    <property type="entry name" value="HisKA"/>
    <property type="match status" value="1"/>
</dbReference>
<feature type="domain" description="PAC" evidence="11">
    <location>
        <begin position="637"/>
        <end position="689"/>
    </location>
</feature>
<feature type="domain" description="PAS" evidence="10">
    <location>
        <begin position="562"/>
        <end position="634"/>
    </location>
</feature>
<dbReference type="InterPro" id="IPR035965">
    <property type="entry name" value="PAS-like_dom_sf"/>
</dbReference>
<dbReference type="EC" id="2.7.13.3" evidence="2"/>
<dbReference type="PANTHER" id="PTHR43304">
    <property type="entry name" value="PHYTOCHROME-LIKE PROTEIN CPH1"/>
    <property type="match status" value="1"/>
</dbReference>
<evidence type="ECO:0000256" key="1">
    <source>
        <dbReference type="ARBA" id="ARBA00000085"/>
    </source>
</evidence>
<dbReference type="SUPFAM" id="SSF55781">
    <property type="entry name" value="GAF domain-like"/>
    <property type="match status" value="1"/>
</dbReference>
<dbReference type="SMART" id="SM00388">
    <property type="entry name" value="HisKA"/>
    <property type="match status" value="1"/>
</dbReference>
<dbReference type="Gene3D" id="3.40.50.2300">
    <property type="match status" value="1"/>
</dbReference>
<dbReference type="AlphaFoldDB" id="A0A7V6DR23"/>
<dbReference type="InterPro" id="IPR036097">
    <property type="entry name" value="HisK_dim/P_sf"/>
</dbReference>
<keyword evidence="7" id="KW-0175">Coiled coil</keyword>
<evidence type="ECO:0000259" key="11">
    <source>
        <dbReference type="PROSITE" id="PS50113"/>
    </source>
</evidence>
<proteinExistence type="predicted"/>
<evidence type="ECO:0000256" key="5">
    <source>
        <dbReference type="ARBA" id="ARBA00022777"/>
    </source>
</evidence>
<dbReference type="Pfam" id="PF13185">
    <property type="entry name" value="GAF_2"/>
    <property type="match status" value="1"/>
</dbReference>
<feature type="coiled-coil region" evidence="7">
    <location>
        <begin position="291"/>
        <end position="318"/>
    </location>
</feature>
<accession>A0A7V6DR23</accession>
<feature type="domain" description="PAC" evidence="11">
    <location>
        <begin position="381"/>
        <end position="434"/>
    </location>
</feature>
<feature type="domain" description="PAS" evidence="10">
    <location>
        <begin position="690"/>
        <end position="763"/>
    </location>
</feature>
<dbReference type="InterPro" id="IPR005467">
    <property type="entry name" value="His_kinase_dom"/>
</dbReference>
<dbReference type="Pfam" id="PF08447">
    <property type="entry name" value="PAS_3"/>
    <property type="match status" value="2"/>
</dbReference>
<dbReference type="SUPFAM" id="SSF52172">
    <property type="entry name" value="CheY-like"/>
    <property type="match status" value="1"/>
</dbReference>
<evidence type="ECO:0000256" key="3">
    <source>
        <dbReference type="ARBA" id="ARBA00022553"/>
    </source>
</evidence>
<dbReference type="InterPro" id="IPR003661">
    <property type="entry name" value="HisK_dim/P_dom"/>
</dbReference>
<dbReference type="Gene3D" id="1.10.287.130">
    <property type="match status" value="1"/>
</dbReference>
<dbReference type="InterPro" id="IPR000700">
    <property type="entry name" value="PAS-assoc_C"/>
</dbReference>
<dbReference type="NCBIfam" id="TIGR00229">
    <property type="entry name" value="sensory_box"/>
    <property type="match status" value="4"/>
</dbReference>
<evidence type="ECO:0000313" key="12">
    <source>
        <dbReference type="EMBL" id="HHS30819.1"/>
    </source>
</evidence>
<dbReference type="SUPFAM" id="SSF55785">
    <property type="entry name" value="PYP-like sensor domain (PAS domain)"/>
    <property type="match status" value="5"/>
</dbReference>
<dbReference type="Gene3D" id="3.30.450.40">
    <property type="match status" value="1"/>
</dbReference>
<evidence type="ECO:0000256" key="7">
    <source>
        <dbReference type="SAM" id="Coils"/>
    </source>
</evidence>
<dbReference type="CDD" id="cd00130">
    <property type="entry name" value="PAS"/>
    <property type="match status" value="5"/>
</dbReference>
<feature type="modified residue" description="4-aspartylphosphate" evidence="6">
    <location>
        <position position="1123"/>
    </location>
</feature>
<dbReference type="Pfam" id="PF00989">
    <property type="entry name" value="PAS"/>
    <property type="match status" value="1"/>
</dbReference>
<dbReference type="GO" id="GO:0000155">
    <property type="term" value="F:phosphorelay sensor kinase activity"/>
    <property type="evidence" value="ECO:0007669"/>
    <property type="project" value="InterPro"/>
</dbReference>
<evidence type="ECO:0000256" key="2">
    <source>
        <dbReference type="ARBA" id="ARBA00012438"/>
    </source>
</evidence>
<dbReference type="Pfam" id="PF00072">
    <property type="entry name" value="Response_reg"/>
    <property type="match status" value="1"/>
</dbReference>
<comment type="catalytic activity">
    <reaction evidence="1">
        <text>ATP + protein L-histidine = ADP + protein N-phospho-L-histidine.</text>
        <dbReference type="EC" id="2.7.13.3"/>
    </reaction>
</comment>
<evidence type="ECO:0000259" key="8">
    <source>
        <dbReference type="PROSITE" id="PS50109"/>
    </source>
</evidence>
<dbReference type="CDD" id="cd17546">
    <property type="entry name" value="REC_hyHK_CKI1_RcsC-like"/>
    <property type="match status" value="1"/>
</dbReference>
<protein>
    <recommendedName>
        <fullName evidence="2">histidine kinase</fullName>
        <ecNumber evidence="2">2.7.13.3</ecNumber>
    </recommendedName>
</protein>
<organism evidence="12">
    <name type="scientific">Desulfobacca acetoxidans</name>
    <dbReference type="NCBI Taxonomy" id="60893"/>
    <lineage>
        <taxon>Bacteria</taxon>
        <taxon>Pseudomonadati</taxon>
        <taxon>Thermodesulfobacteriota</taxon>
        <taxon>Desulfobaccia</taxon>
        <taxon>Desulfobaccales</taxon>
        <taxon>Desulfobaccaceae</taxon>
        <taxon>Desulfobacca</taxon>
    </lineage>
</organism>
<feature type="domain" description="Histidine kinase" evidence="8">
    <location>
        <begin position="833"/>
        <end position="1049"/>
    </location>
</feature>
<dbReference type="PROSITE" id="PS50109">
    <property type="entry name" value="HIS_KIN"/>
    <property type="match status" value="1"/>
</dbReference>
<dbReference type="PRINTS" id="PR00344">
    <property type="entry name" value="BCTRLSENSOR"/>
</dbReference>
<gene>
    <name evidence="12" type="ORF">ENV52_14100</name>
</gene>
<dbReference type="InterPro" id="IPR003018">
    <property type="entry name" value="GAF"/>
</dbReference>
<dbReference type="SMART" id="SM00086">
    <property type="entry name" value="PAC"/>
    <property type="match status" value="3"/>
</dbReference>
<dbReference type="Gene3D" id="3.30.565.10">
    <property type="entry name" value="Histidine kinase-like ATPase, C-terminal domain"/>
    <property type="match status" value="1"/>
</dbReference>
<dbReference type="Pfam" id="PF08448">
    <property type="entry name" value="PAS_4"/>
    <property type="match status" value="1"/>
</dbReference>
<dbReference type="PROSITE" id="PS50110">
    <property type="entry name" value="RESPONSE_REGULATORY"/>
    <property type="match status" value="1"/>
</dbReference>
<dbReference type="InterPro" id="IPR000014">
    <property type="entry name" value="PAS"/>
</dbReference>
<feature type="domain" description="Response regulatory" evidence="9">
    <location>
        <begin position="1069"/>
        <end position="1189"/>
    </location>
</feature>
<dbReference type="Pfam" id="PF00512">
    <property type="entry name" value="HisKA"/>
    <property type="match status" value="1"/>
</dbReference>
<sequence length="1194" mass="132838">MTSSLPHIPDSEMVFRRLADSFPGFCWLLSLAPGQPRLVYASPAAEPFWEWCRQKFQAEITRFPEIIHPEDALKMRQVWGRLLQGQKVSEECRLLGPAGEVKRVTFQAAPLDPENSPPQLLAGFCLDQATCLLRCPAEAALAWEARINAALAELSHAVIDSASPDDLSRLVLAKAKELTGSAGGSVAYFDWRSRELVFPDPAEESSENVHCSGWHQEGLDWSARWARCLAERRPLLINAPSDPAGQARPYHRFICVPAVFRDRLMGQIALDTSTRDYEARDLEALERLASLFAIALERQQAEEALREKEERFRSLVEAISDLVWETDAEGRLTFISPNVQDLLGYAPAEILGKTFLELLDKDEAERMGELLSPILEARKPYVYVGKTIRHKCGKRVVLESSGVPIVDSRGTFLGFRGIDRNITERHRAAEAMYREKEKYRTLVEESPLGVAIISETGDYKYINPMFVKIFGYTLEDVPTGREWFCRAFPEPAYRQGIIANWFEDLATSKLGEARLRTYTVTCKDGSRKIINFRPVTLMTGDQLVIYEDITEHHRAVAALQESEAKYRLLVNNIPAVVFRGYADWSVEFFDDKVEELTGYPKEDFNSGLLKWSDLILPEDLVDSRRIFSQALKTSGAYTRQYRIRHKKGHILWIQARGQIIRDSEQRIDHVYGVFFDITKQKEIEDDLAAEKERLRVTLRSIGEGVIATDTAGNVVLMNQVAEALTGWTQEEALGRPVARVLSLVHELTRKPCDNRVEKVIRTGKVVRLPAHAMLLARDGAERLLAASAAPIIDQAGQVIGVVLVFQDITVKRQTEAELQKMEKLTSLGILAGGIAHDFNNILTGILGNISLAMLTTPQQEEVTQRLVEAEQATLRARDLVQQLLTFAKGGAPVKEVASLGEIIRESATFACRGSQVRCDFTWPMDLWPAEVDPGQISQVIQNLVINAIQAMPTGGAITITAENITLQDDQGLPLPPGRYVKIKVRDQGIGIPPDYLPKIFDPYFSTKQKGSGLGLATAYSIIKNHDGYMTVESTLGKGTTFSLYLAASSQKIKSIPRSSVALLHTGSGRILVMDDDPGVRQVAGKILTHLGYEVDYASDGATAIDKYQEAIRAGRPFDLVIMDLTIPGGMGGQETIQALLKIEPGTRAIVSSGYADDPIMTNYQDHGFVGVIKKPYKISTFSHVLHEILGREGG</sequence>
<feature type="domain" description="PAC" evidence="11">
    <location>
        <begin position="768"/>
        <end position="820"/>
    </location>
</feature>
<dbReference type="InterPro" id="IPR001610">
    <property type="entry name" value="PAC"/>
</dbReference>
<dbReference type="SMART" id="SM00091">
    <property type="entry name" value="PAS"/>
    <property type="match status" value="5"/>
</dbReference>
<dbReference type="InterPro" id="IPR013656">
    <property type="entry name" value="PAS_4"/>
</dbReference>
<dbReference type="Pfam" id="PF13188">
    <property type="entry name" value="PAS_8"/>
    <property type="match status" value="1"/>
</dbReference>
<dbReference type="SMART" id="SM00387">
    <property type="entry name" value="HATPase_c"/>
    <property type="match status" value="1"/>
</dbReference>
<comment type="caution">
    <text evidence="12">The sequence shown here is derived from an EMBL/GenBank/DDBJ whole genome shotgun (WGS) entry which is preliminary data.</text>
</comment>
<evidence type="ECO:0000256" key="6">
    <source>
        <dbReference type="PROSITE-ProRule" id="PRU00169"/>
    </source>
</evidence>
<dbReference type="InterPro" id="IPR013767">
    <property type="entry name" value="PAS_fold"/>
</dbReference>
<dbReference type="SUPFAM" id="SSF55874">
    <property type="entry name" value="ATPase domain of HSP90 chaperone/DNA topoisomerase II/histidine kinase"/>
    <property type="match status" value="1"/>
</dbReference>
<feature type="domain" description="PAS" evidence="10">
    <location>
        <begin position="308"/>
        <end position="378"/>
    </location>
</feature>
<dbReference type="PANTHER" id="PTHR43304:SF1">
    <property type="entry name" value="PAC DOMAIN-CONTAINING PROTEIN"/>
    <property type="match status" value="1"/>
</dbReference>
<dbReference type="Gene3D" id="3.30.450.20">
    <property type="entry name" value="PAS domain"/>
    <property type="match status" value="5"/>
</dbReference>
<dbReference type="InterPro" id="IPR001789">
    <property type="entry name" value="Sig_transdc_resp-reg_receiver"/>
</dbReference>
<dbReference type="PROSITE" id="PS50113">
    <property type="entry name" value="PAC"/>
    <property type="match status" value="3"/>
</dbReference>
<dbReference type="InterPro" id="IPR052162">
    <property type="entry name" value="Sensor_kinase/Photoreceptor"/>
</dbReference>
<dbReference type="EMBL" id="DTGR01000215">
    <property type="protein sequence ID" value="HHS30819.1"/>
    <property type="molecule type" value="Genomic_DNA"/>
</dbReference>
<dbReference type="InterPro" id="IPR004358">
    <property type="entry name" value="Sig_transdc_His_kin-like_C"/>
</dbReference>
<dbReference type="SUPFAM" id="SSF47384">
    <property type="entry name" value="Homodimeric domain of signal transducing histidine kinase"/>
    <property type="match status" value="1"/>
</dbReference>
<dbReference type="PROSITE" id="PS50112">
    <property type="entry name" value="PAS"/>
    <property type="match status" value="4"/>
</dbReference>
<dbReference type="GO" id="GO:0006355">
    <property type="term" value="P:regulation of DNA-templated transcription"/>
    <property type="evidence" value="ECO:0007669"/>
    <property type="project" value="InterPro"/>
</dbReference>
<keyword evidence="3 6" id="KW-0597">Phosphoprotein</keyword>